<dbReference type="CDD" id="cd05467">
    <property type="entry name" value="CBM20"/>
    <property type="match status" value="1"/>
</dbReference>
<dbReference type="PROSITE" id="PS51166">
    <property type="entry name" value="CBM20"/>
    <property type="match status" value="1"/>
</dbReference>
<protein>
    <recommendedName>
        <fullName evidence="2">CBM20 domain-containing protein</fullName>
    </recommendedName>
</protein>
<dbReference type="PANTHER" id="PTHR15048:SF0">
    <property type="entry name" value="STARCH-BINDING DOMAIN-CONTAINING PROTEIN 1"/>
    <property type="match status" value="1"/>
</dbReference>
<organism evidence="3">
    <name type="scientific">Mantoniella antarctica</name>
    <dbReference type="NCBI Taxonomy" id="81844"/>
    <lineage>
        <taxon>Eukaryota</taxon>
        <taxon>Viridiplantae</taxon>
        <taxon>Chlorophyta</taxon>
        <taxon>Mamiellophyceae</taxon>
        <taxon>Mamiellales</taxon>
        <taxon>Mamiellaceae</taxon>
        <taxon>Mantoniella</taxon>
    </lineage>
</organism>
<evidence type="ECO:0000259" key="2">
    <source>
        <dbReference type="PROSITE" id="PS51166"/>
    </source>
</evidence>
<dbReference type="SUPFAM" id="SSF49452">
    <property type="entry name" value="Starch-binding domain-like"/>
    <property type="match status" value="1"/>
</dbReference>
<gene>
    <name evidence="3" type="ORF">MANT1106_LOCUS810</name>
</gene>
<dbReference type="Pfam" id="PF00686">
    <property type="entry name" value="CBM_20"/>
    <property type="match status" value="1"/>
</dbReference>
<dbReference type="InterPro" id="IPR013784">
    <property type="entry name" value="Carb-bd-like_fold"/>
</dbReference>
<reference evidence="3" key="1">
    <citation type="submission" date="2021-01" db="EMBL/GenBank/DDBJ databases">
        <authorList>
            <person name="Corre E."/>
            <person name="Pelletier E."/>
            <person name="Niang G."/>
            <person name="Scheremetjew M."/>
            <person name="Finn R."/>
            <person name="Kale V."/>
            <person name="Holt S."/>
            <person name="Cochrane G."/>
            <person name="Meng A."/>
            <person name="Brown T."/>
            <person name="Cohen L."/>
        </authorList>
    </citation>
    <scope>NUCLEOTIDE SEQUENCE</scope>
    <source>
        <strain evidence="3">SL-175</strain>
    </source>
</reference>
<name>A0A7S0S6L9_9CHLO</name>
<dbReference type="InterPro" id="IPR002044">
    <property type="entry name" value="CBM20"/>
</dbReference>
<evidence type="ECO:0000256" key="1">
    <source>
        <dbReference type="SAM" id="MobiDB-lite"/>
    </source>
</evidence>
<dbReference type="AlphaFoldDB" id="A0A7S0S6L9"/>
<proteinExistence type="predicted"/>
<dbReference type="EMBL" id="HBFC01001561">
    <property type="protein sequence ID" value="CAD8698129.1"/>
    <property type="molecule type" value="Transcribed_RNA"/>
</dbReference>
<sequence length="404" mass="44799">MPAMLAPSASSTYLASRANRPSPPVRNAAARRNKIEKSNGFFSHSLRSSSRLRATKGMGHTAPQRNEASPAPESSPPPESPTRAPGNNVWHEPPPVAVAEESQFRRTDRIQHEPTSYPLGNPDTPAYLYEIESVRTRYVELEANAVQERDYVTAATSAKHIARLVQIETELLMADTSEMESSLAQEYAAALTHKRRKEYLLAEFEEIQLDLHTPNRINAAGRGAATVDGETSPTRARRDAIAFNTVPVRFGVNAQTRFGETVAVCGSLPELGSWETTDAPQMTYVEGKKTWGITLQLPKGSNFRFKFVIGVQKEGQGTEEGDEKDRDEDEYVPGAVAAAAREKTVARDWYWQDGADRAVQMPLEDVISMDVVVDWDGDREKEKMWLCMPVPFAPSPSPEGKKRE</sequence>
<dbReference type="Gene3D" id="2.60.40.10">
    <property type="entry name" value="Immunoglobulins"/>
    <property type="match status" value="1"/>
</dbReference>
<feature type="region of interest" description="Disordered" evidence="1">
    <location>
        <begin position="1"/>
        <end position="93"/>
    </location>
</feature>
<evidence type="ECO:0000313" key="3">
    <source>
        <dbReference type="EMBL" id="CAD8698129.1"/>
    </source>
</evidence>
<feature type="compositionally biased region" description="Low complexity" evidence="1">
    <location>
        <begin position="43"/>
        <end position="52"/>
    </location>
</feature>
<feature type="domain" description="CBM20" evidence="2">
    <location>
        <begin position="240"/>
        <end position="377"/>
    </location>
</feature>
<dbReference type="InterPro" id="IPR013783">
    <property type="entry name" value="Ig-like_fold"/>
</dbReference>
<dbReference type="GO" id="GO:2001070">
    <property type="term" value="F:starch binding"/>
    <property type="evidence" value="ECO:0007669"/>
    <property type="project" value="InterPro"/>
</dbReference>
<dbReference type="SMART" id="SM01065">
    <property type="entry name" value="CBM_2"/>
    <property type="match status" value="1"/>
</dbReference>
<accession>A0A7S0S6L9</accession>
<dbReference type="PANTHER" id="PTHR15048">
    <property type="entry name" value="STARCH-BINDING DOMAIN-CONTAINING PROTEIN 1"/>
    <property type="match status" value="1"/>
</dbReference>
<dbReference type="GO" id="GO:0016020">
    <property type="term" value="C:membrane"/>
    <property type="evidence" value="ECO:0007669"/>
    <property type="project" value="TreeGrafter"/>
</dbReference>